<name>A0AAE9CVS3_CAEBR</name>
<evidence type="ECO:0000313" key="3">
    <source>
        <dbReference type="EMBL" id="ULT83980.1"/>
    </source>
</evidence>
<keyword evidence="2" id="KW-0472">Membrane</keyword>
<feature type="region of interest" description="Disordered" evidence="1">
    <location>
        <begin position="63"/>
        <end position="94"/>
    </location>
</feature>
<evidence type="ECO:0000313" key="4">
    <source>
        <dbReference type="Proteomes" id="UP000827892"/>
    </source>
</evidence>
<sequence length="205" mass="23780">MERFIRINWGKVNVSSSQRRPPLSGALRLVWKNEATKQLGPRSWPRPQATEKQMREIGQVKKRSMEAKRKLEAMEQEKRRMKGQKERRREDRRKIVKDEEETAWMQQSLQGLQEKRFLLHSLLIQELGDLPVKRLPLKAEVEEGGAVQNQAEGNLDETVDGADSLIEEAAEDEAEEKKMKIKIHANLSRVLGTFFCMFVLPVFST</sequence>
<accession>A0AAE9CVS3</accession>
<evidence type="ECO:0000256" key="1">
    <source>
        <dbReference type="SAM" id="MobiDB-lite"/>
    </source>
</evidence>
<evidence type="ECO:0000256" key="2">
    <source>
        <dbReference type="SAM" id="Phobius"/>
    </source>
</evidence>
<reference evidence="3 4" key="1">
    <citation type="submission" date="2022-05" db="EMBL/GenBank/DDBJ databases">
        <title>Chromosome-level reference genomes for two strains of Caenorhabditis briggsae: an improved platform for comparative genomics.</title>
        <authorList>
            <person name="Stevens L."/>
            <person name="Andersen E.C."/>
        </authorList>
    </citation>
    <scope>NUCLEOTIDE SEQUENCE [LARGE SCALE GENOMIC DNA]</scope>
    <source>
        <strain evidence="3">QX1410_ONT</strain>
        <tissue evidence="3">Whole-organism</tissue>
    </source>
</reference>
<feature type="transmembrane region" description="Helical" evidence="2">
    <location>
        <begin position="187"/>
        <end position="204"/>
    </location>
</feature>
<keyword evidence="2" id="KW-1133">Transmembrane helix</keyword>
<dbReference type="AlphaFoldDB" id="A0AAE9CVS3"/>
<dbReference type="Proteomes" id="UP000827892">
    <property type="component" value="Chromosome X"/>
</dbReference>
<protein>
    <submittedName>
        <fullName evidence="3">Uncharacterized protein</fullName>
    </submittedName>
</protein>
<organism evidence="3 4">
    <name type="scientific">Caenorhabditis briggsae</name>
    <dbReference type="NCBI Taxonomy" id="6238"/>
    <lineage>
        <taxon>Eukaryota</taxon>
        <taxon>Metazoa</taxon>
        <taxon>Ecdysozoa</taxon>
        <taxon>Nematoda</taxon>
        <taxon>Chromadorea</taxon>
        <taxon>Rhabditida</taxon>
        <taxon>Rhabditina</taxon>
        <taxon>Rhabditomorpha</taxon>
        <taxon>Rhabditoidea</taxon>
        <taxon>Rhabditidae</taxon>
        <taxon>Peloderinae</taxon>
        <taxon>Caenorhabditis</taxon>
    </lineage>
</organism>
<keyword evidence="2" id="KW-0812">Transmembrane</keyword>
<proteinExistence type="predicted"/>
<gene>
    <name evidence="3" type="ORF">L3Y34_012946</name>
</gene>
<dbReference type="EMBL" id="CP090896">
    <property type="protein sequence ID" value="ULT83980.1"/>
    <property type="molecule type" value="Genomic_DNA"/>
</dbReference>